<dbReference type="InterPro" id="IPR023214">
    <property type="entry name" value="HAD_sf"/>
</dbReference>
<dbReference type="AlphaFoldDB" id="A0AB35U826"/>
<dbReference type="InterPro" id="IPR041492">
    <property type="entry name" value="HAD_2"/>
</dbReference>
<evidence type="ECO:0000313" key="4">
    <source>
        <dbReference type="EMBL" id="MDX8420257.1"/>
    </source>
</evidence>
<dbReference type="InterPro" id="IPR051400">
    <property type="entry name" value="HAD-like_hydrolase"/>
</dbReference>
<dbReference type="Pfam" id="PF13419">
    <property type="entry name" value="HAD_2"/>
    <property type="match status" value="1"/>
</dbReference>
<organism evidence="4 5">
    <name type="scientific">Grylomicrobium aquisgranensis</name>
    <dbReference type="NCBI Taxonomy" id="2926318"/>
    <lineage>
        <taxon>Bacteria</taxon>
        <taxon>Bacillati</taxon>
        <taxon>Bacillota</taxon>
        <taxon>Erysipelotrichia</taxon>
        <taxon>Erysipelotrichales</taxon>
        <taxon>Erysipelotrichaceae</taxon>
        <taxon>Grylomicrobium</taxon>
    </lineage>
</organism>
<dbReference type="SFLD" id="SFLDG01129">
    <property type="entry name" value="C1.5:_HAD__Beta-PGM__Phosphata"/>
    <property type="match status" value="1"/>
</dbReference>
<dbReference type="RefSeq" id="WP_370596437.1">
    <property type="nucleotide sequence ID" value="NZ_JALBUR010000028.1"/>
</dbReference>
<sequence>MIKTIFFDFDDTLGNRELYAWNAYHDILKENTDLSGMEFEAVLQEVMIWDQKGDVNKNYIKEMLAKVFDIHLPYPDFNTYWDSQLYKYCVPMEDAADTLSYLEKKYRLGIISNGPSDAQRSKLKKSGLESFFDENMVFISGDFGIKKPDPRLFLKACELAGAKPEECVYVGDIFYRDVLGSWRAGMKPVWILNQERKCTMDIPVIHHISDLKKIL</sequence>
<evidence type="ECO:0000313" key="5">
    <source>
        <dbReference type="Proteomes" id="UP001286174"/>
    </source>
</evidence>
<evidence type="ECO:0000256" key="2">
    <source>
        <dbReference type="ARBA" id="ARBA00022801"/>
    </source>
</evidence>
<dbReference type="PANTHER" id="PTHR46470">
    <property type="entry name" value="N-ACYLNEURAMINATE-9-PHOSPHATASE"/>
    <property type="match status" value="1"/>
</dbReference>
<dbReference type="Gene3D" id="3.40.50.1000">
    <property type="entry name" value="HAD superfamily/HAD-like"/>
    <property type="match status" value="1"/>
</dbReference>
<protein>
    <submittedName>
        <fullName evidence="4">HAD family hydrolase</fullName>
    </submittedName>
</protein>
<dbReference type="InterPro" id="IPR036412">
    <property type="entry name" value="HAD-like_sf"/>
</dbReference>
<dbReference type="InterPro" id="IPR006439">
    <property type="entry name" value="HAD-SF_hydro_IA"/>
</dbReference>
<dbReference type="EMBL" id="JALBUR010000028">
    <property type="protein sequence ID" value="MDX8420257.1"/>
    <property type="molecule type" value="Genomic_DNA"/>
</dbReference>
<comment type="cofactor">
    <cofactor evidence="1">
        <name>Mg(2+)</name>
        <dbReference type="ChEBI" id="CHEBI:18420"/>
    </cofactor>
</comment>
<dbReference type="GO" id="GO:0016787">
    <property type="term" value="F:hydrolase activity"/>
    <property type="evidence" value="ECO:0007669"/>
    <property type="project" value="UniProtKB-KW"/>
</dbReference>
<reference evidence="4 5" key="1">
    <citation type="submission" date="2022-03" db="EMBL/GenBank/DDBJ databases">
        <title>Novel taxa within the pig intestine.</title>
        <authorList>
            <person name="Wylensek D."/>
            <person name="Bishof K."/>
            <person name="Afrizal A."/>
            <person name="Clavel T."/>
        </authorList>
    </citation>
    <scope>NUCLEOTIDE SEQUENCE [LARGE SCALE GENOMIC DNA]</scope>
    <source>
        <strain evidence="4 5">CLA-KB-P133</strain>
    </source>
</reference>
<dbReference type="Gene3D" id="1.10.150.520">
    <property type="match status" value="1"/>
</dbReference>
<name>A0AB35U826_9FIRM</name>
<dbReference type="SUPFAM" id="SSF56784">
    <property type="entry name" value="HAD-like"/>
    <property type="match status" value="1"/>
</dbReference>
<dbReference type="PRINTS" id="PR00413">
    <property type="entry name" value="HADHALOGNASE"/>
</dbReference>
<keyword evidence="3" id="KW-0460">Magnesium</keyword>
<comment type="caution">
    <text evidence="4">The sequence shown here is derived from an EMBL/GenBank/DDBJ whole genome shotgun (WGS) entry which is preliminary data.</text>
</comment>
<keyword evidence="5" id="KW-1185">Reference proteome</keyword>
<accession>A0AB35U826</accession>
<evidence type="ECO:0000256" key="1">
    <source>
        <dbReference type="ARBA" id="ARBA00001946"/>
    </source>
</evidence>
<keyword evidence="2 4" id="KW-0378">Hydrolase</keyword>
<gene>
    <name evidence="4" type="ORF">MOZ60_09140</name>
</gene>
<dbReference type="GO" id="GO:0044281">
    <property type="term" value="P:small molecule metabolic process"/>
    <property type="evidence" value="ECO:0007669"/>
    <property type="project" value="UniProtKB-ARBA"/>
</dbReference>
<dbReference type="NCBIfam" id="TIGR01549">
    <property type="entry name" value="HAD-SF-IA-v1"/>
    <property type="match status" value="1"/>
</dbReference>
<dbReference type="Proteomes" id="UP001286174">
    <property type="component" value="Unassembled WGS sequence"/>
</dbReference>
<evidence type="ECO:0000256" key="3">
    <source>
        <dbReference type="ARBA" id="ARBA00022842"/>
    </source>
</evidence>
<proteinExistence type="predicted"/>
<dbReference type="SFLD" id="SFLDS00003">
    <property type="entry name" value="Haloacid_Dehalogenase"/>
    <property type="match status" value="1"/>
</dbReference>